<evidence type="ECO:0000256" key="8">
    <source>
        <dbReference type="ARBA" id="ARBA00060767"/>
    </source>
</evidence>
<gene>
    <name evidence="9" type="primary">trmB</name>
    <name evidence="10" type="ORF">SAMN02745213_01472</name>
</gene>
<feature type="binding site" evidence="9">
    <location>
        <position position="185"/>
    </location>
    <ligand>
        <name>substrate</name>
    </ligand>
</feature>
<comment type="catalytic activity">
    <reaction evidence="1 9">
        <text>guanosine(46) in tRNA + S-adenosyl-L-methionine = N(7)-methylguanosine(46) in tRNA + S-adenosyl-L-homocysteine</text>
        <dbReference type="Rhea" id="RHEA:42708"/>
        <dbReference type="Rhea" id="RHEA-COMP:10188"/>
        <dbReference type="Rhea" id="RHEA-COMP:10189"/>
        <dbReference type="ChEBI" id="CHEBI:57856"/>
        <dbReference type="ChEBI" id="CHEBI:59789"/>
        <dbReference type="ChEBI" id="CHEBI:74269"/>
        <dbReference type="ChEBI" id="CHEBI:74480"/>
        <dbReference type="EC" id="2.1.1.33"/>
    </reaction>
</comment>
<feature type="binding site" evidence="9">
    <location>
        <begin position="222"/>
        <end position="225"/>
    </location>
    <ligand>
        <name>substrate</name>
    </ligand>
</feature>
<comment type="pathway">
    <text evidence="7 9">tRNA modification; N(7)-methylguanine-tRNA biosynthesis.</text>
</comment>
<dbReference type="HAMAP" id="MF_01057">
    <property type="entry name" value="tRNA_methyltr_TrmB"/>
    <property type="match status" value="1"/>
</dbReference>
<dbReference type="GO" id="GO:0008176">
    <property type="term" value="F:tRNA (guanine(46)-N7)-methyltransferase activity"/>
    <property type="evidence" value="ECO:0007669"/>
    <property type="project" value="UniProtKB-UniRule"/>
</dbReference>
<dbReference type="FunFam" id="3.40.50.150:FF:000035">
    <property type="entry name" value="tRNA (guanine-N(7)-)-methyltransferase"/>
    <property type="match status" value="1"/>
</dbReference>
<keyword evidence="11" id="KW-1185">Reference proteome</keyword>
<dbReference type="InterPro" id="IPR003358">
    <property type="entry name" value="tRNA_(Gua-N-7)_MeTrfase_Trmb"/>
</dbReference>
<evidence type="ECO:0000256" key="5">
    <source>
        <dbReference type="ARBA" id="ARBA00022691"/>
    </source>
</evidence>
<feature type="binding site" evidence="9">
    <location>
        <position position="126"/>
    </location>
    <ligand>
        <name>S-adenosyl-L-methionine</name>
        <dbReference type="ChEBI" id="CHEBI:59789"/>
    </ligand>
</feature>
<evidence type="ECO:0000256" key="4">
    <source>
        <dbReference type="ARBA" id="ARBA00022679"/>
    </source>
</evidence>
<dbReference type="SUPFAM" id="SSF53335">
    <property type="entry name" value="S-adenosyl-L-methionine-dependent methyltransferases"/>
    <property type="match status" value="1"/>
</dbReference>
<evidence type="ECO:0000256" key="9">
    <source>
        <dbReference type="HAMAP-Rule" id="MF_01057"/>
    </source>
</evidence>
<evidence type="ECO:0000256" key="2">
    <source>
        <dbReference type="ARBA" id="ARBA00003015"/>
    </source>
</evidence>
<dbReference type="PANTHER" id="PTHR23417:SF14">
    <property type="entry name" value="PENTACOTRIPEPTIDE-REPEAT REGION OF PRORP DOMAIN-CONTAINING PROTEIN"/>
    <property type="match status" value="1"/>
</dbReference>
<dbReference type="InterPro" id="IPR055361">
    <property type="entry name" value="tRNA_methyltr_TrmB_bact"/>
</dbReference>
<evidence type="ECO:0000256" key="7">
    <source>
        <dbReference type="ARBA" id="ARBA00060552"/>
    </source>
</evidence>
<comment type="function">
    <text evidence="2 9">Catalyzes the formation of N(7)-methylguanine at position 46 (m7G46) in tRNA.</text>
</comment>
<dbReference type="Pfam" id="PF02390">
    <property type="entry name" value="Methyltransf_4"/>
    <property type="match status" value="1"/>
</dbReference>
<feature type="binding site" evidence="9">
    <location>
        <position position="74"/>
    </location>
    <ligand>
        <name>S-adenosyl-L-methionine</name>
        <dbReference type="ChEBI" id="CHEBI:59789"/>
    </ligand>
</feature>
<protein>
    <recommendedName>
        <fullName evidence="9">tRNA (guanine-N(7)-)-methyltransferase</fullName>
        <ecNumber evidence="9">2.1.1.33</ecNumber>
    </recommendedName>
    <alternativeName>
        <fullName evidence="9">tRNA (guanine(46)-N(7))-methyltransferase</fullName>
    </alternativeName>
    <alternativeName>
        <fullName evidence="9">tRNA(m7G46)-methyltransferase</fullName>
    </alternativeName>
</protein>
<dbReference type="Proteomes" id="UP000242432">
    <property type="component" value="Unassembled WGS sequence"/>
</dbReference>
<proteinExistence type="inferred from homology"/>
<accession>A0A1T4VG66</accession>
<keyword evidence="4 9" id="KW-0808">Transferase</keyword>
<sequence>MTDNNEIQETLNTESSEKKKDFRIKSFVVRAGRMTEGQIRAIEELGPKYMVDVEDLQPLDIDAIFGRSAPLVVEIGFGMGVSFVQMAKEAPQYNFLGIEVHPPGVGSALKLIEQEKLTNVKVIKFDAFEVLKKCLKPQSVDILQIFFPDPWPKKRHVKRRLINDDFVKLVAPLFKSGGQFRMATDWEDYAVQMLDVLTRAEGFTNTSADGTYIPRPSWRPLTKFEQRGQRLGHGVWDLVFVRD</sequence>
<dbReference type="GO" id="GO:0043527">
    <property type="term" value="C:tRNA methyltransferase complex"/>
    <property type="evidence" value="ECO:0007669"/>
    <property type="project" value="TreeGrafter"/>
</dbReference>
<evidence type="ECO:0000256" key="1">
    <source>
        <dbReference type="ARBA" id="ARBA00000142"/>
    </source>
</evidence>
<dbReference type="Gene3D" id="3.40.50.150">
    <property type="entry name" value="Vaccinia Virus protein VP39"/>
    <property type="match status" value="1"/>
</dbReference>
<dbReference type="RefSeq" id="WP_078928912.1">
    <property type="nucleotide sequence ID" value="NZ_FUXX01000023.1"/>
</dbReference>
<keyword evidence="3 9" id="KW-0489">Methyltransferase</keyword>
<evidence type="ECO:0000313" key="10">
    <source>
        <dbReference type="EMBL" id="SKA63937.1"/>
    </source>
</evidence>
<organism evidence="10 11">
    <name type="scientific">Succinivibrio dextrinosolvens DSM 3072</name>
    <dbReference type="NCBI Taxonomy" id="1123324"/>
    <lineage>
        <taxon>Bacteria</taxon>
        <taxon>Pseudomonadati</taxon>
        <taxon>Pseudomonadota</taxon>
        <taxon>Gammaproteobacteria</taxon>
        <taxon>Aeromonadales</taxon>
        <taxon>Succinivibrionaceae</taxon>
        <taxon>Succinivibrio</taxon>
    </lineage>
</organism>
<feature type="binding site" evidence="9">
    <location>
        <position position="99"/>
    </location>
    <ligand>
        <name>S-adenosyl-L-methionine</name>
        <dbReference type="ChEBI" id="CHEBI:59789"/>
    </ligand>
</feature>
<evidence type="ECO:0000256" key="3">
    <source>
        <dbReference type="ARBA" id="ARBA00022603"/>
    </source>
</evidence>
<dbReference type="AlphaFoldDB" id="A0A1T4VG66"/>
<comment type="similarity">
    <text evidence="8 9">Belongs to the class I-like SAM-binding methyltransferase superfamily. TrmB family.</text>
</comment>
<dbReference type="EMBL" id="FUXX01000023">
    <property type="protein sequence ID" value="SKA63937.1"/>
    <property type="molecule type" value="Genomic_DNA"/>
</dbReference>
<evidence type="ECO:0000313" key="11">
    <source>
        <dbReference type="Proteomes" id="UP000242432"/>
    </source>
</evidence>
<dbReference type="STRING" id="83771.SAMN02910357_00564"/>
<dbReference type="EC" id="2.1.1.33" evidence="9"/>
<name>A0A1T4VG66_9GAMM</name>
<dbReference type="PROSITE" id="PS51625">
    <property type="entry name" value="SAM_MT_TRMB"/>
    <property type="match status" value="1"/>
</dbReference>
<reference evidence="11" key="1">
    <citation type="submission" date="2017-02" db="EMBL/GenBank/DDBJ databases">
        <authorList>
            <person name="Varghese N."/>
            <person name="Submissions S."/>
        </authorList>
    </citation>
    <scope>NUCLEOTIDE SEQUENCE [LARGE SCALE GENOMIC DNA]</scope>
    <source>
        <strain evidence="11">DSM 3072</strain>
    </source>
</reference>
<evidence type="ECO:0000256" key="6">
    <source>
        <dbReference type="ARBA" id="ARBA00022694"/>
    </source>
</evidence>
<comment type="caution">
    <text evidence="9">Lacks conserved residue(s) required for the propagation of feature annotation.</text>
</comment>
<dbReference type="CDD" id="cd02440">
    <property type="entry name" value="AdoMet_MTases"/>
    <property type="match status" value="1"/>
</dbReference>
<dbReference type="UniPathway" id="UPA00989"/>
<feature type="binding site" evidence="9">
    <location>
        <position position="153"/>
    </location>
    <ligand>
        <name>substrate</name>
    </ligand>
</feature>
<dbReference type="InterPro" id="IPR029063">
    <property type="entry name" value="SAM-dependent_MTases_sf"/>
</dbReference>
<dbReference type="NCBIfam" id="TIGR00091">
    <property type="entry name" value="tRNA (guanosine(46)-N7)-methyltransferase TrmB"/>
    <property type="match status" value="1"/>
</dbReference>
<feature type="binding site" evidence="9">
    <location>
        <position position="149"/>
    </location>
    <ligand>
        <name>S-adenosyl-L-methionine</name>
        <dbReference type="ChEBI" id="CHEBI:59789"/>
    </ligand>
</feature>
<keyword evidence="6 9" id="KW-0819">tRNA processing</keyword>
<dbReference type="PANTHER" id="PTHR23417">
    <property type="entry name" value="3-DEOXY-D-MANNO-OCTULOSONIC-ACID TRANSFERASE/TRNA GUANINE-N 7 - -METHYLTRANSFERASE"/>
    <property type="match status" value="1"/>
</dbReference>
<keyword evidence="5 9" id="KW-0949">S-adenosyl-L-methionine</keyword>